<evidence type="ECO:0000313" key="11">
    <source>
        <dbReference type="EMBL" id="OKL60619.1"/>
    </source>
</evidence>
<reference evidence="11 12" key="1">
    <citation type="submission" date="2015-06" db="EMBL/GenBank/DDBJ databases">
        <title>Talaromyces atroroseus IBT 11181 draft genome.</title>
        <authorList>
            <person name="Rasmussen K.B."/>
            <person name="Rasmussen S."/>
            <person name="Petersen B."/>
            <person name="Sicheritz-Ponten T."/>
            <person name="Mortensen U.H."/>
            <person name="Thrane U."/>
        </authorList>
    </citation>
    <scope>NUCLEOTIDE SEQUENCE [LARGE SCALE GENOMIC DNA]</scope>
    <source>
        <strain evidence="11 12">IBT 11181</strain>
    </source>
</reference>
<dbReference type="GO" id="GO:0000781">
    <property type="term" value="C:chromosome, telomeric region"/>
    <property type="evidence" value="ECO:0007669"/>
    <property type="project" value="GOC"/>
</dbReference>
<evidence type="ECO:0000256" key="6">
    <source>
        <dbReference type="ARBA" id="ARBA00022642"/>
    </source>
</evidence>
<dbReference type="AlphaFoldDB" id="A0A1Q5Q9B9"/>
<feature type="domain" description="Nicotinate phosphoribosyltransferase N-terminal" evidence="10">
    <location>
        <begin position="14"/>
        <end position="147"/>
    </location>
</feature>
<evidence type="ECO:0000313" key="12">
    <source>
        <dbReference type="Proteomes" id="UP000214365"/>
    </source>
</evidence>
<dbReference type="SUPFAM" id="SSF51690">
    <property type="entry name" value="Nicotinate/Quinolinate PRTase C-terminal domain-like"/>
    <property type="match status" value="1"/>
</dbReference>
<comment type="pathway">
    <text evidence="1">Cofactor biosynthesis; NAD(+) biosynthesis; nicotinate D-ribonucleotide from nicotinate: step 1/1.</text>
</comment>
<accession>A0A1Q5Q9B9</accession>
<dbReference type="EMBL" id="LFMY01000005">
    <property type="protein sequence ID" value="OKL60619.1"/>
    <property type="molecule type" value="Genomic_DNA"/>
</dbReference>
<organism evidence="11 12">
    <name type="scientific">Talaromyces atroroseus</name>
    <dbReference type="NCBI Taxonomy" id="1441469"/>
    <lineage>
        <taxon>Eukaryota</taxon>
        <taxon>Fungi</taxon>
        <taxon>Dikarya</taxon>
        <taxon>Ascomycota</taxon>
        <taxon>Pezizomycotina</taxon>
        <taxon>Eurotiomycetes</taxon>
        <taxon>Eurotiomycetidae</taxon>
        <taxon>Eurotiales</taxon>
        <taxon>Trichocomaceae</taxon>
        <taxon>Talaromyces</taxon>
        <taxon>Talaromyces sect. Trachyspermi</taxon>
    </lineage>
</organism>
<name>A0A1Q5Q9B9_TALAT</name>
<gene>
    <name evidence="11" type="ORF">UA08_04414</name>
</gene>
<dbReference type="InterPro" id="IPR041525">
    <property type="entry name" value="N/Namide_PRibTrfase"/>
</dbReference>
<dbReference type="GO" id="GO:0034355">
    <property type="term" value="P:NAD+ biosynthetic process via the salvage pathway"/>
    <property type="evidence" value="ECO:0007669"/>
    <property type="project" value="TreeGrafter"/>
</dbReference>
<dbReference type="PANTHER" id="PTHR11098">
    <property type="entry name" value="NICOTINATE PHOSPHORIBOSYLTRANSFERASE"/>
    <property type="match status" value="1"/>
</dbReference>
<dbReference type="GO" id="GO:0019358">
    <property type="term" value="P:nicotinate nucleotide salvage"/>
    <property type="evidence" value="ECO:0007669"/>
    <property type="project" value="EnsemblFungi"/>
</dbReference>
<dbReference type="OrthoDB" id="193380at2759"/>
<dbReference type="SUPFAM" id="SSF54675">
    <property type="entry name" value="Nicotinate/Quinolinate PRTase N-terminal domain-like"/>
    <property type="match status" value="1"/>
</dbReference>
<evidence type="ECO:0000256" key="7">
    <source>
        <dbReference type="ARBA" id="ARBA00048668"/>
    </source>
</evidence>
<dbReference type="GO" id="GO:0031509">
    <property type="term" value="P:subtelomeric heterochromatin formation"/>
    <property type="evidence" value="ECO:0007669"/>
    <property type="project" value="EnsemblFungi"/>
</dbReference>
<comment type="caution">
    <text evidence="11">The sequence shown here is derived from an EMBL/GenBank/DDBJ whole genome shotgun (WGS) entry which is preliminary data.</text>
</comment>
<dbReference type="Proteomes" id="UP000214365">
    <property type="component" value="Unassembled WGS sequence"/>
</dbReference>
<protein>
    <recommendedName>
        <fullName evidence="3">nicotinate phosphoribosyltransferase</fullName>
        <ecNumber evidence="3">6.3.4.21</ecNumber>
    </recommendedName>
</protein>
<dbReference type="Gene3D" id="3.20.140.10">
    <property type="entry name" value="nicotinate phosphoribosyltransferase"/>
    <property type="match status" value="2"/>
</dbReference>
<dbReference type="PIRSF" id="PIRSF000484">
    <property type="entry name" value="NAPRT"/>
    <property type="match status" value="1"/>
</dbReference>
<dbReference type="Pfam" id="PF04095">
    <property type="entry name" value="NAPRTase"/>
    <property type="match status" value="2"/>
</dbReference>
<keyword evidence="6" id="KW-0662">Pyridine nucleotide biosynthesis</keyword>
<evidence type="ECO:0000259" key="9">
    <source>
        <dbReference type="Pfam" id="PF04095"/>
    </source>
</evidence>
<keyword evidence="12" id="KW-1185">Reference proteome</keyword>
<comment type="similarity">
    <text evidence="2">Belongs to the NAPRTase family.</text>
</comment>
<comment type="catalytic activity">
    <reaction evidence="7">
        <text>5-phospho-alpha-D-ribose 1-diphosphate + nicotinate + ATP + H2O = nicotinate beta-D-ribonucleotide + ADP + phosphate + diphosphate</text>
        <dbReference type="Rhea" id="RHEA:36163"/>
        <dbReference type="ChEBI" id="CHEBI:15377"/>
        <dbReference type="ChEBI" id="CHEBI:30616"/>
        <dbReference type="ChEBI" id="CHEBI:32544"/>
        <dbReference type="ChEBI" id="CHEBI:33019"/>
        <dbReference type="ChEBI" id="CHEBI:43474"/>
        <dbReference type="ChEBI" id="CHEBI:57502"/>
        <dbReference type="ChEBI" id="CHEBI:58017"/>
        <dbReference type="ChEBI" id="CHEBI:456216"/>
        <dbReference type="EC" id="6.3.4.21"/>
    </reaction>
</comment>
<evidence type="ECO:0000256" key="8">
    <source>
        <dbReference type="SAM" id="MobiDB-lite"/>
    </source>
</evidence>
<dbReference type="RefSeq" id="XP_020120740.1">
    <property type="nucleotide sequence ID" value="XM_020266734.1"/>
</dbReference>
<dbReference type="GO" id="GO:0004516">
    <property type="term" value="F:nicotinate phosphoribosyltransferase activity"/>
    <property type="evidence" value="ECO:0007669"/>
    <property type="project" value="UniProtKB-EC"/>
</dbReference>
<dbReference type="InterPro" id="IPR007229">
    <property type="entry name" value="Nic_PRibTrfase-Fam"/>
</dbReference>
<evidence type="ECO:0000256" key="2">
    <source>
        <dbReference type="ARBA" id="ARBA00010897"/>
    </source>
</evidence>
<sequence>MGAPPIPEGISSLLDTDLYKLTMQCAVLKYFPDVQVTYGFTNRTPDMKLSRGAYKWLLEQMDRLANITVSPEEIDFLKRSCPYLNDAYLQYLRGFRLKPSEQIHIKFTPAPEGEDTGSDDVVGDIEYAVAGLWVETILYEIPLLALTSEAYFKFVDTDWNHEGQEEKAYAKGMTLLENGCIFSEFGSRRRRDYHTHDLVMKGLCRAAADATQKGVPGKFSGTSNVHFAMKYDVIPVGTVAHEWYMGIAAYTDDYENANELGLRYWLGCFGEGVLGIALTDTFGTPAFLEAFSKPIPDVTTPAKGIDATTPSSAAVTVGTTPESLSDTKPPVEAPLHDHPDTTTTTANKRTYAQVFQGVRQDSGDPKNFVKLARTFYDKHGIKEKKVIVFSDSLKVDNCLEYKAISEEAGFQPTFGVGTFFTKDDFIKTSTGAKSIPLNIVIKIASAAGRPAIKLSDNLGKNTGDKKLVQEVKQRLGYVENVWEGGNEATRWGKRGD</sequence>
<evidence type="ECO:0000256" key="5">
    <source>
        <dbReference type="ARBA" id="ARBA00022598"/>
    </source>
</evidence>
<proteinExistence type="inferred from homology"/>
<dbReference type="STRING" id="1441469.A0A1Q5Q9B9"/>
<evidence type="ECO:0000256" key="4">
    <source>
        <dbReference type="ARBA" id="ARBA00022553"/>
    </source>
</evidence>
<feature type="region of interest" description="Disordered" evidence="8">
    <location>
        <begin position="303"/>
        <end position="344"/>
    </location>
</feature>
<evidence type="ECO:0000259" key="10">
    <source>
        <dbReference type="Pfam" id="PF17767"/>
    </source>
</evidence>
<keyword evidence="5" id="KW-0436">Ligase</keyword>
<dbReference type="GO" id="GO:0005829">
    <property type="term" value="C:cytosol"/>
    <property type="evidence" value="ECO:0007669"/>
    <property type="project" value="TreeGrafter"/>
</dbReference>
<evidence type="ECO:0000256" key="3">
    <source>
        <dbReference type="ARBA" id="ARBA00013236"/>
    </source>
</evidence>
<dbReference type="PANTHER" id="PTHR11098:SF1">
    <property type="entry name" value="NICOTINATE PHOSPHORIBOSYLTRANSFERASE"/>
    <property type="match status" value="1"/>
</dbReference>
<feature type="domain" description="Nicotinate/nicotinamide phosphoribosyltransferase" evidence="9">
    <location>
        <begin position="182"/>
        <end position="293"/>
    </location>
</feature>
<dbReference type="InterPro" id="IPR036068">
    <property type="entry name" value="Nicotinate_pribotase-like_C"/>
</dbReference>
<evidence type="ECO:0000256" key="1">
    <source>
        <dbReference type="ARBA" id="ARBA00004952"/>
    </source>
</evidence>
<dbReference type="GO" id="GO:0000183">
    <property type="term" value="P:rDNA heterochromatin formation"/>
    <property type="evidence" value="ECO:0007669"/>
    <property type="project" value="EnsemblFungi"/>
</dbReference>
<dbReference type="Pfam" id="PF17767">
    <property type="entry name" value="NAPRTase_N"/>
    <property type="match status" value="1"/>
</dbReference>
<dbReference type="EC" id="6.3.4.21" evidence="3"/>
<feature type="domain" description="Nicotinate/nicotinamide phosphoribosyltransferase" evidence="9">
    <location>
        <begin position="347"/>
        <end position="476"/>
    </location>
</feature>
<dbReference type="GeneID" id="31004169"/>
<dbReference type="GO" id="GO:0005634">
    <property type="term" value="C:nucleus"/>
    <property type="evidence" value="ECO:0007669"/>
    <property type="project" value="EnsemblFungi"/>
</dbReference>
<keyword evidence="4" id="KW-0597">Phosphoprotein</keyword>
<dbReference type="UniPathway" id="UPA00253">
    <property type="reaction ID" value="UER00457"/>
</dbReference>
<dbReference type="InterPro" id="IPR040727">
    <property type="entry name" value="NAPRTase_N"/>
</dbReference>
<feature type="compositionally biased region" description="Polar residues" evidence="8">
    <location>
        <begin position="308"/>
        <end position="326"/>
    </location>
</feature>